<comment type="caution">
    <text evidence="1">The sequence shown here is derived from an EMBL/GenBank/DDBJ whole genome shotgun (WGS) entry which is preliminary data.</text>
</comment>
<dbReference type="EMBL" id="JACHNY010000024">
    <property type="protein sequence ID" value="MBB4620039.1"/>
    <property type="molecule type" value="Genomic_DNA"/>
</dbReference>
<name>A0A7W7APV6_9SPHN</name>
<dbReference type="AlphaFoldDB" id="A0A7W7APV6"/>
<dbReference type="SUPFAM" id="SSF46785">
    <property type="entry name" value="Winged helix' DNA-binding domain"/>
    <property type="match status" value="1"/>
</dbReference>
<proteinExistence type="predicted"/>
<sequence>MTAFTLGEAMTPALTRVGGSKRTRAGTPHRTGAPVRRGSIEAGSFERMFFTVPAKGETDRLLRIARRTLDAGRRLAREERMGTRTLSRSERAIAALTAAAVRVYEELLALARLNEGQVFPSYNHLAKATALGRATVARALNQLEAIGFLMRQRRFKRIEAQGAGPRYAQTSNAYRFALPKAVIAYLPRWMQSAPPPDDVIQAEADRQEMQAAMLSRLSCRELAQATLSGPMGRVLARLGARIDALERESHNDPEPKIDSIIKKITI</sequence>
<organism evidence="1 2">
    <name type="scientific">Sphingomonas abaci</name>
    <dbReference type="NCBI Taxonomy" id="237611"/>
    <lineage>
        <taxon>Bacteria</taxon>
        <taxon>Pseudomonadati</taxon>
        <taxon>Pseudomonadota</taxon>
        <taxon>Alphaproteobacteria</taxon>
        <taxon>Sphingomonadales</taxon>
        <taxon>Sphingomonadaceae</taxon>
        <taxon>Sphingomonas</taxon>
    </lineage>
</organism>
<protein>
    <submittedName>
        <fullName evidence="1">Putative transcriptional regulator</fullName>
    </submittedName>
</protein>
<gene>
    <name evidence="1" type="ORF">GGQ96_004199</name>
</gene>
<dbReference type="RefSeq" id="WP_184117142.1">
    <property type="nucleotide sequence ID" value="NZ_JACHNY010000024.1"/>
</dbReference>
<dbReference type="Proteomes" id="UP000574769">
    <property type="component" value="Unassembled WGS sequence"/>
</dbReference>
<evidence type="ECO:0000313" key="1">
    <source>
        <dbReference type="EMBL" id="MBB4620039.1"/>
    </source>
</evidence>
<dbReference type="InterPro" id="IPR036388">
    <property type="entry name" value="WH-like_DNA-bd_sf"/>
</dbReference>
<reference evidence="1 2" key="1">
    <citation type="submission" date="2020-08" db="EMBL/GenBank/DDBJ databases">
        <title>Genomic Encyclopedia of Type Strains, Phase IV (KMG-IV): sequencing the most valuable type-strain genomes for metagenomic binning, comparative biology and taxonomic classification.</title>
        <authorList>
            <person name="Goeker M."/>
        </authorList>
    </citation>
    <scope>NUCLEOTIDE SEQUENCE [LARGE SCALE GENOMIC DNA]</scope>
    <source>
        <strain evidence="1 2">DSM 15867</strain>
    </source>
</reference>
<dbReference type="InterPro" id="IPR036390">
    <property type="entry name" value="WH_DNA-bd_sf"/>
</dbReference>
<keyword evidence="2" id="KW-1185">Reference proteome</keyword>
<accession>A0A7W7APV6</accession>
<dbReference type="Pfam" id="PF13730">
    <property type="entry name" value="HTH_36"/>
    <property type="match status" value="1"/>
</dbReference>
<dbReference type="Gene3D" id="1.10.10.10">
    <property type="entry name" value="Winged helix-like DNA-binding domain superfamily/Winged helix DNA-binding domain"/>
    <property type="match status" value="1"/>
</dbReference>
<evidence type="ECO:0000313" key="2">
    <source>
        <dbReference type="Proteomes" id="UP000574769"/>
    </source>
</evidence>